<dbReference type="InterPro" id="IPR018060">
    <property type="entry name" value="HTH_AraC"/>
</dbReference>
<dbReference type="AlphaFoldDB" id="Q1N6M1"/>
<organism evidence="5 6">
    <name type="scientific">Bermanella marisrubri</name>
    <dbReference type="NCBI Taxonomy" id="207949"/>
    <lineage>
        <taxon>Bacteria</taxon>
        <taxon>Pseudomonadati</taxon>
        <taxon>Pseudomonadota</taxon>
        <taxon>Gammaproteobacteria</taxon>
        <taxon>Oceanospirillales</taxon>
        <taxon>Oceanospirillaceae</taxon>
        <taxon>Bermanella</taxon>
    </lineage>
</organism>
<evidence type="ECO:0000313" key="6">
    <source>
        <dbReference type="Proteomes" id="UP000004263"/>
    </source>
</evidence>
<evidence type="ECO:0000256" key="3">
    <source>
        <dbReference type="ARBA" id="ARBA00023163"/>
    </source>
</evidence>
<dbReference type="GO" id="GO:0000976">
    <property type="term" value="F:transcription cis-regulatory region binding"/>
    <property type="evidence" value="ECO:0007669"/>
    <property type="project" value="TreeGrafter"/>
</dbReference>
<feature type="domain" description="HTH araC/xylS-type" evidence="4">
    <location>
        <begin position="240"/>
        <end position="338"/>
    </location>
</feature>
<dbReference type="PANTHER" id="PTHR47894">
    <property type="entry name" value="HTH-TYPE TRANSCRIPTIONAL REGULATOR GADX"/>
    <property type="match status" value="1"/>
</dbReference>
<dbReference type="GO" id="GO:0005829">
    <property type="term" value="C:cytosol"/>
    <property type="evidence" value="ECO:0007669"/>
    <property type="project" value="TreeGrafter"/>
</dbReference>
<dbReference type="Pfam" id="PF12833">
    <property type="entry name" value="HTH_18"/>
    <property type="match status" value="1"/>
</dbReference>
<keyword evidence="1" id="KW-0805">Transcription regulation</keyword>
<dbReference type="EMBL" id="AAQH01000001">
    <property type="protein sequence ID" value="EAT13571.1"/>
    <property type="molecule type" value="Genomic_DNA"/>
</dbReference>
<reference evidence="5 6" key="1">
    <citation type="submission" date="2006-03" db="EMBL/GenBank/DDBJ databases">
        <authorList>
            <person name="Pinhassi J."/>
            <person name="Pedros-Alio C."/>
            <person name="Ferriera S."/>
            <person name="Johnson J."/>
            <person name="Kravitz S."/>
            <person name="Halpern A."/>
            <person name="Remington K."/>
            <person name="Beeson K."/>
            <person name="Tran B."/>
            <person name="Rogers Y.-H."/>
            <person name="Friedman R."/>
            <person name="Venter J.C."/>
        </authorList>
    </citation>
    <scope>NUCLEOTIDE SEQUENCE [LARGE SCALE GENOMIC DNA]</scope>
    <source>
        <strain evidence="5 6">RED65</strain>
    </source>
</reference>
<dbReference type="Pfam" id="PF12625">
    <property type="entry name" value="Arabinose_bd"/>
    <property type="match status" value="1"/>
</dbReference>
<keyword evidence="3" id="KW-0804">Transcription</keyword>
<dbReference type="RefSeq" id="WP_007016992.1">
    <property type="nucleotide sequence ID" value="NZ_CH724113.1"/>
</dbReference>
<dbReference type="InterPro" id="IPR009057">
    <property type="entry name" value="Homeodomain-like_sf"/>
</dbReference>
<dbReference type="InterPro" id="IPR032687">
    <property type="entry name" value="AraC-type_N"/>
</dbReference>
<dbReference type="InterPro" id="IPR020449">
    <property type="entry name" value="Tscrpt_reg_AraC-type_HTH"/>
</dbReference>
<comment type="caution">
    <text evidence="5">The sequence shown here is derived from an EMBL/GenBank/DDBJ whole genome shotgun (WGS) entry which is preliminary data.</text>
</comment>
<dbReference type="Proteomes" id="UP000004263">
    <property type="component" value="Unassembled WGS sequence"/>
</dbReference>
<sequence>MERPNLSLDLHPKIAVQPVRALINYAERHGLKRSQLLEQGSLSESQLNDSRLLIDVMRFEALMHFVSGQICDEHLGFHLGQQFEPDRWGILGLIALTCPNVMAALDAQYRFQSLSGNMGAPMLSADESKSILQWVPAYDCSHNVSEMIIAGLVSLTRVLINQPDYSPIKVTFTHSVAGNVAEYSEYFGCPVEFSSQSNSLEIDNGLLQSPLRHGDGETYQILMQHAKSLLTQQSFSSPLEVIKDFLLKTLPDHVPDIEEVAEYMGMSVRSTQRKLSEFGTSYSQVLDGIRKELAMTYLKQTQNPMIFISERLGFSEQSAFQRAFKRWTGVTPKQFRTMRH</sequence>
<dbReference type="OrthoDB" id="5722175at2"/>
<dbReference type="SUPFAM" id="SSF46689">
    <property type="entry name" value="Homeodomain-like"/>
    <property type="match status" value="1"/>
</dbReference>
<keyword evidence="2" id="KW-0238">DNA-binding</keyword>
<keyword evidence="6" id="KW-1185">Reference proteome</keyword>
<gene>
    <name evidence="5" type="ORF">RED65_09274</name>
</gene>
<name>Q1N6M1_9GAMM</name>
<dbReference type="Gene3D" id="1.10.10.60">
    <property type="entry name" value="Homeodomain-like"/>
    <property type="match status" value="1"/>
</dbReference>
<protein>
    <submittedName>
        <fullName evidence="5">Probable transcriptional regulator</fullName>
    </submittedName>
</protein>
<evidence type="ECO:0000256" key="1">
    <source>
        <dbReference type="ARBA" id="ARBA00023015"/>
    </source>
</evidence>
<accession>Q1N6M1</accession>
<proteinExistence type="predicted"/>
<dbReference type="SMART" id="SM00342">
    <property type="entry name" value="HTH_ARAC"/>
    <property type="match status" value="1"/>
</dbReference>
<evidence type="ECO:0000256" key="2">
    <source>
        <dbReference type="ARBA" id="ARBA00023125"/>
    </source>
</evidence>
<dbReference type="PROSITE" id="PS01124">
    <property type="entry name" value="HTH_ARAC_FAMILY_2"/>
    <property type="match status" value="1"/>
</dbReference>
<dbReference type="STRING" id="207949.RED65_09274"/>
<evidence type="ECO:0000313" key="5">
    <source>
        <dbReference type="EMBL" id="EAT13571.1"/>
    </source>
</evidence>
<dbReference type="PRINTS" id="PR00032">
    <property type="entry name" value="HTHARAC"/>
</dbReference>
<dbReference type="GO" id="GO:0003700">
    <property type="term" value="F:DNA-binding transcription factor activity"/>
    <property type="evidence" value="ECO:0007669"/>
    <property type="project" value="InterPro"/>
</dbReference>
<dbReference type="PANTHER" id="PTHR47894:SF1">
    <property type="entry name" value="HTH-TYPE TRANSCRIPTIONAL REGULATOR VQSM"/>
    <property type="match status" value="1"/>
</dbReference>
<dbReference type="HOGENOM" id="CLU_047522_3_4_6"/>
<evidence type="ECO:0000259" key="4">
    <source>
        <dbReference type="PROSITE" id="PS01124"/>
    </source>
</evidence>